<name>A0A4Y7LBA9_PAPSO</name>
<evidence type="ECO:0000313" key="2">
    <source>
        <dbReference type="Proteomes" id="UP000316621"/>
    </source>
</evidence>
<dbReference type="Gene3D" id="2.40.50.140">
    <property type="entry name" value="Nucleic acid-binding proteins"/>
    <property type="match status" value="1"/>
</dbReference>
<sequence length="121" mass="13705">MSTTVLPTSASAVQTPGILTLEDFQQKNGIGPLMTRVRVVRMWHESDFMRTNDVTSLDLLPLDDTGDLLHAIVKNKFIWKFEPLLEEGMLLCLNKKAYYVGIYYLATVEEQPPMNRTTTVA</sequence>
<evidence type="ECO:0008006" key="3">
    <source>
        <dbReference type="Google" id="ProtNLM"/>
    </source>
</evidence>
<gene>
    <name evidence="1" type="ORF">C5167_044363</name>
</gene>
<dbReference type="Gramene" id="RZC81798">
    <property type="protein sequence ID" value="RZC81798"/>
    <property type="gene ID" value="C5167_044363"/>
</dbReference>
<dbReference type="InterPro" id="IPR012340">
    <property type="entry name" value="NA-bd_OB-fold"/>
</dbReference>
<dbReference type="EMBL" id="CM010724">
    <property type="protein sequence ID" value="RZC81798.1"/>
    <property type="molecule type" value="Genomic_DNA"/>
</dbReference>
<reference evidence="1 2" key="1">
    <citation type="journal article" date="2018" name="Science">
        <title>The opium poppy genome and morphinan production.</title>
        <authorList>
            <person name="Guo L."/>
            <person name="Winzer T."/>
            <person name="Yang X."/>
            <person name="Li Y."/>
            <person name="Ning Z."/>
            <person name="He Z."/>
            <person name="Teodor R."/>
            <person name="Lu Y."/>
            <person name="Bowser T.A."/>
            <person name="Graham I.A."/>
            <person name="Ye K."/>
        </authorList>
    </citation>
    <scope>NUCLEOTIDE SEQUENCE [LARGE SCALE GENOMIC DNA]</scope>
    <source>
        <strain evidence="2">cv. HN1</strain>
        <tissue evidence="1">Leaves</tissue>
    </source>
</reference>
<dbReference type="Proteomes" id="UP000316621">
    <property type="component" value="Chromosome 10"/>
</dbReference>
<accession>A0A4Y7LBA9</accession>
<proteinExistence type="predicted"/>
<dbReference type="AlphaFoldDB" id="A0A4Y7LBA9"/>
<protein>
    <recommendedName>
        <fullName evidence="3">DUF223 domain-containing protein</fullName>
    </recommendedName>
</protein>
<dbReference type="STRING" id="3469.A0A4Y7LBA9"/>
<organism evidence="1 2">
    <name type="scientific">Papaver somniferum</name>
    <name type="common">Opium poppy</name>
    <dbReference type="NCBI Taxonomy" id="3469"/>
    <lineage>
        <taxon>Eukaryota</taxon>
        <taxon>Viridiplantae</taxon>
        <taxon>Streptophyta</taxon>
        <taxon>Embryophyta</taxon>
        <taxon>Tracheophyta</taxon>
        <taxon>Spermatophyta</taxon>
        <taxon>Magnoliopsida</taxon>
        <taxon>Ranunculales</taxon>
        <taxon>Papaveraceae</taxon>
        <taxon>Papaveroideae</taxon>
        <taxon>Papaver</taxon>
    </lineage>
</organism>
<keyword evidence="2" id="KW-1185">Reference proteome</keyword>
<evidence type="ECO:0000313" key="1">
    <source>
        <dbReference type="EMBL" id="RZC81798.1"/>
    </source>
</evidence>